<dbReference type="Gene3D" id="3.40.50.300">
    <property type="entry name" value="P-loop containing nucleotide triphosphate hydrolases"/>
    <property type="match status" value="1"/>
</dbReference>
<keyword evidence="2" id="KW-0547">Nucleotide-binding</keyword>
<dbReference type="Pfam" id="PF17866">
    <property type="entry name" value="AAA_lid_6"/>
    <property type="match status" value="1"/>
</dbReference>
<evidence type="ECO:0000313" key="5">
    <source>
        <dbReference type="EMBL" id="SEB16057.1"/>
    </source>
</evidence>
<name>A0A1H4H2K4_9BACI</name>
<evidence type="ECO:0000256" key="3">
    <source>
        <dbReference type="ARBA" id="ARBA00022840"/>
    </source>
</evidence>
<dbReference type="InterPro" id="IPR000641">
    <property type="entry name" value="CbxX/CfxQ"/>
</dbReference>
<dbReference type="SMART" id="SM00382">
    <property type="entry name" value="AAA"/>
    <property type="match status" value="1"/>
</dbReference>
<evidence type="ECO:0000259" key="4">
    <source>
        <dbReference type="SMART" id="SM00382"/>
    </source>
</evidence>
<dbReference type="RefSeq" id="WP_093046505.1">
    <property type="nucleotide sequence ID" value="NZ_FNQR01000021.1"/>
</dbReference>
<proteinExistence type="inferred from homology"/>
<evidence type="ECO:0000256" key="2">
    <source>
        <dbReference type="ARBA" id="ARBA00022741"/>
    </source>
</evidence>
<dbReference type="EMBL" id="FNQR01000021">
    <property type="protein sequence ID" value="SEB16057.1"/>
    <property type="molecule type" value="Genomic_DNA"/>
</dbReference>
<dbReference type="InterPro" id="IPR003593">
    <property type="entry name" value="AAA+_ATPase"/>
</dbReference>
<dbReference type="AlphaFoldDB" id="A0A1H4H2K4"/>
<dbReference type="CDD" id="cd00009">
    <property type="entry name" value="AAA"/>
    <property type="match status" value="1"/>
</dbReference>
<sequence length="311" mass="35346">MSSQSMTNQQGQINIILRDRKEQLAEKAAANPAAKTKADPFRIIDDHLDSFIGMSRLREKIKEIYAQVLIKEKRKQAGLNTESQVLHMMFKGNPGTGKTTVARALASIYYDMNLLSKGHFIEADRSDLVGEYIGHTAQKTKDLIKKSLGGVLFIDEAYSLARGGEKDFGKEAVDTIVKCMEDHHNEFILILAGYPKEMARFLSLNPGLKSRFPITLEFPDYSPGELLEIAIDMVAMKDYKLSNEAQWKLKHHFQQLLQRSPYNFSNGRYVRNIIEDAIRKHAIRMIHSSSHNKEALMTLEAKDIIFEEGWG</sequence>
<evidence type="ECO:0000313" key="6">
    <source>
        <dbReference type="Proteomes" id="UP000198584"/>
    </source>
</evidence>
<gene>
    <name evidence="5" type="ORF">SAMN05421743_12184</name>
</gene>
<dbReference type="PANTHER" id="PTHR43392:SF2">
    <property type="entry name" value="AAA-TYPE ATPASE FAMILY PROTEIN _ ANKYRIN REPEAT FAMILY PROTEIN"/>
    <property type="match status" value="1"/>
</dbReference>
<dbReference type="InterPro" id="IPR027417">
    <property type="entry name" value="P-loop_NTPase"/>
</dbReference>
<dbReference type="GO" id="GO:0005524">
    <property type="term" value="F:ATP binding"/>
    <property type="evidence" value="ECO:0007669"/>
    <property type="project" value="UniProtKB-KW"/>
</dbReference>
<dbReference type="PRINTS" id="PR00819">
    <property type="entry name" value="CBXCFQXSUPER"/>
</dbReference>
<accession>A0A1H4H2K4</accession>
<protein>
    <submittedName>
        <fullName evidence="5">Stage V sporulation protein K</fullName>
    </submittedName>
</protein>
<organism evidence="5 6">
    <name type="scientific">Thalassobacillus cyri</name>
    <dbReference type="NCBI Taxonomy" id="571932"/>
    <lineage>
        <taxon>Bacteria</taxon>
        <taxon>Bacillati</taxon>
        <taxon>Bacillota</taxon>
        <taxon>Bacilli</taxon>
        <taxon>Bacillales</taxon>
        <taxon>Bacillaceae</taxon>
        <taxon>Thalassobacillus</taxon>
    </lineage>
</organism>
<keyword evidence="3" id="KW-0067">ATP-binding</keyword>
<feature type="domain" description="AAA+ ATPase" evidence="4">
    <location>
        <begin position="84"/>
        <end position="222"/>
    </location>
</feature>
<evidence type="ECO:0000256" key="1">
    <source>
        <dbReference type="ARBA" id="ARBA00010378"/>
    </source>
</evidence>
<dbReference type="InterPro" id="IPR041627">
    <property type="entry name" value="AAA_lid_6"/>
</dbReference>
<dbReference type="InterPro" id="IPR050773">
    <property type="entry name" value="CbxX/CfxQ_RuBisCO_ESX"/>
</dbReference>
<dbReference type="Gene3D" id="1.10.8.60">
    <property type="match status" value="1"/>
</dbReference>
<dbReference type="Pfam" id="PF00004">
    <property type="entry name" value="AAA"/>
    <property type="match status" value="1"/>
</dbReference>
<reference evidence="5 6" key="1">
    <citation type="submission" date="2016-10" db="EMBL/GenBank/DDBJ databases">
        <authorList>
            <person name="de Groot N.N."/>
        </authorList>
    </citation>
    <scope>NUCLEOTIDE SEQUENCE [LARGE SCALE GENOMIC DNA]</scope>
    <source>
        <strain evidence="5 6">CCM7597</strain>
    </source>
</reference>
<dbReference type="GO" id="GO:0016887">
    <property type="term" value="F:ATP hydrolysis activity"/>
    <property type="evidence" value="ECO:0007669"/>
    <property type="project" value="InterPro"/>
</dbReference>
<dbReference type="SUPFAM" id="SSF52540">
    <property type="entry name" value="P-loop containing nucleoside triphosphate hydrolases"/>
    <property type="match status" value="1"/>
</dbReference>
<dbReference type="InterPro" id="IPR003959">
    <property type="entry name" value="ATPase_AAA_core"/>
</dbReference>
<dbReference type="Proteomes" id="UP000198584">
    <property type="component" value="Unassembled WGS sequence"/>
</dbReference>
<dbReference type="PANTHER" id="PTHR43392">
    <property type="entry name" value="AAA-TYPE ATPASE FAMILY PROTEIN / ANKYRIN REPEAT FAMILY PROTEIN"/>
    <property type="match status" value="1"/>
</dbReference>
<dbReference type="OrthoDB" id="9806903at2"/>
<comment type="similarity">
    <text evidence="1">Belongs to the CbxX/CfxQ family.</text>
</comment>
<keyword evidence="6" id="KW-1185">Reference proteome</keyword>
<dbReference type="STRING" id="571932.SAMN05421743_12184"/>
<dbReference type="FunFam" id="3.40.50.300:FF:000216">
    <property type="entry name" value="Type VII secretion ATPase EccA"/>
    <property type="match status" value="1"/>
</dbReference>